<accession>A0A7W6E357</accession>
<dbReference type="Pfam" id="PF13302">
    <property type="entry name" value="Acetyltransf_3"/>
    <property type="match status" value="1"/>
</dbReference>
<dbReference type="PANTHER" id="PTHR43792">
    <property type="entry name" value="GNAT FAMILY, PUTATIVE (AFU_ORTHOLOGUE AFUA_3G00765)-RELATED-RELATED"/>
    <property type="match status" value="1"/>
</dbReference>
<feature type="domain" description="N-acetyltransferase" evidence="1">
    <location>
        <begin position="15"/>
        <end position="170"/>
    </location>
</feature>
<dbReference type="SUPFAM" id="SSF55729">
    <property type="entry name" value="Acyl-CoA N-acyltransferases (Nat)"/>
    <property type="match status" value="1"/>
</dbReference>
<dbReference type="PROSITE" id="PS51186">
    <property type="entry name" value="GNAT"/>
    <property type="match status" value="1"/>
</dbReference>
<protein>
    <submittedName>
        <fullName evidence="2">RimJ/RimL family protein N-acetyltransferase</fullName>
    </submittedName>
</protein>
<evidence type="ECO:0000313" key="3">
    <source>
        <dbReference type="Proteomes" id="UP000530268"/>
    </source>
</evidence>
<sequence length="172" mass="19085">MSTLTVQQMLNSERLIMRAPQASDLQAYQAYCASPRSSFVGGPFDTAKAFEKFTAMAGHWIVRGFGRYVMLKDGIAIGHVGPLCMDESVAPEFTWTLWDGAYEGQGYATEAASTVWQHLTNDCQWKEMVIRIVPDNTKSCRIAERLGAILTDEAAPVWYPDSVTYRLYAGAA</sequence>
<dbReference type="AlphaFoldDB" id="A0A7W6E357"/>
<evidence type="ECO:0000313" key="2">
    <source>
        <dbReference type="EMBL" id="MBB3992606.1"/>
    </source>
</evidence>
<comment type="caution">
    <text evidence="2">The sequence shown here is derived from an EMBL/GenBank/DDBJ whole genome shotgun (WGS) entry which is preliminary data.</text>
</comment>
<dbReference type="InterPro" id="IPR000182">
    <property type="entry name" value="GNAT_dom"/>
</dbReference>
<name>A0A7W6E357_9RHOB</name>
<dbReference type="RefSeq" id="WP_184561918.1">
    <property type="nucleotide sequence ID" value="NZ_JACIEI010000001.1"/>
</dbReference>
<keyword evidence="2" id="KW-0808">Transferase</keyword>
<dbReference type="Proteomes" id="UP000530268">
    <property type="component" value="Unassembled WGS sequence"/>
</dbReference>
<dbReference type="EMBL" id="JACIEI010000001">
    <property type="protein sequence ID" value="MBB3992606.1"/>
    <property type="molecule type" value="Genomic_DNA"/>
</dbReference>
<dbReference type="Gene3D" id="3.40.630.30">
    <property type="match status" value="1"/>
</dbReference>
<organism evidence="2 3">
    <name type="scientific">Sulfitobacter undariae</name>
    <dbReference type="NCBI Taxonomy" id="1563671"/>
    <lineage>
        <taxon>Bacteria</taxon>
        <taxon>Pseudomonadati</taxon>
        <taxon>Pseudomonadota</taxon>
        <taxon>Alphaproteobacteria</taxon>
        <taxon>Rhodobacterales</taxon>
        <taxon>Roseobacteraceae</taxon>
        <taxon>Sulfitobacter</taxon>
    </lineage>
</organism>
<evidence type="ECO:0000259" key="1">
    <source>
        <dbReference type="PROSITE" id="PS51186"/>
    </source>
</evidence>
<reference evidence="2 3" key="1">
    <citation type="submission" date="2020-08" db="EMBL/GenBank/DDBJ databases">
        <title>Genomic Encyclopedia of Type Strains, Phase IV (KMG-IV): sequencing the most valuable type-strain genomes for metagenomic binning, comparative biology and taxonomic classification.</title>
        <authorList>
            <person name="Goeker M."/>
        </authorList>
    </citation>
    <scope>NUCLEOTIDE SEQUENCE [LARGE SCALE GENOMIC DNA]</scope>
    <source>
        <strain evidence="2 3">DSM 102234</strain>
    </source>
</reference>
<dbReference type="InterPro" id="IPR051531">
    <property type="entry name" value="N-acetyltransferase"/>
</dbReference>
<proteinExistence type="predicted"/>
<keyword evidence="3" id="KW-1185">Reference proteome</keyword>
<gene>
    <name evidence="2" type="ORF">GGR95_000225</name>
</gene>
<dbReference type="PANTHER" id="PTHR43792:SF1">
    <property type="entry name" value="N-ACETYLTRANSFERASE DOMAIN-CONTAINING PROTEIN"/>
    <property type="match status" value="1"/>
</dbReference>
<dbReference type="InterPro" id="IPR016181">
    <property type="entry name" value="Acyl_CoA_acyltransferase"/>
</dbReference>
<dbReference type="GO" id="GO:0016747">
    <property type="term" value="F:acyltransferase activity, transferring groups other than amino-acyl groups"/>
    <property type="evidence" value="ECO:0007669"/>
    <property type="project" value="InterPro"/>
</dbReference>